<reference evidence="7 8" key="1">
    <citation type="journal article" date="2017" name="Nat. Ecol. Evol.">
        <title>Scallop genome provides insights into evolution of bilaterian karyotype and development.</title>
        <authorList>
            <person name="Wang S."/>
            <person name="Zhang J."/>
            <person name="Jiao W."/>
            <person name="Li J."/>
            <person name="Xun X."/>
            <person name="Sun Y."/>
            <person name="Guo X."/>
            <person name="Huan P."/>
            <person name="Dong B."/>
            <person name="Zhang L."/>
            <person name="Hu X."/>
            <person name="Sun X."/>
            <person name="Wang J."/>
            <person name="Zhao C."/>
            <person name="Wang Y."/>
            <person name="Wang D."/>
            <person name="Huang X."/>
            <person name="Wang R."/>
            <person name="Lv J."/>
            <person name="Li Y."/>
            <person name="Zhang Z."/>
            <person name="Liu B."/>
            <person name="Lu W."/>
            <person name="Hui Y."/>
            <person name="Liang J."/>
            <person name="Zhou Z."/>
            <person name="Hou R."/>
            <person name="Li X."/>
            <person name="Liu Y."/>
            <person name="Li H."/>
            <person name="Ning X."/>
            <person name="Lin Y."/>
            <person name="Zhao L."/>
            <person name="Xing Q."/>
            <person name="Dou J."/>
            <person name="Li Y."/>
            <person name="Mao J."/>
            <person name="Guo H."/>
            <person name="Dou H."/>
            <person name="Li T."/>
            <person name="Mu C."/>
            <person name="Jiang W."/>
            <person name="Fu Q."/>
            <person name="Fu X."/>
            <person name="Miao Y."/>
            <person name="Liu J."/>
            <person name="Yu Q."/>
            <person name="Li R."/>
            <person name="Liao H."/>
            <person name="Li X."/>
            <person name="Kong Y."/>
            <person name="Jiang Z."/>
            <person name="Chourrout D."/>
            <person name="Li R."/>
            <person name="Bao Z."/>
        </authorList>
    </citation>
    <scope>NUCLEOTIDE SEQUENCE [LARGE SCALE GENOMIC DNA]</scope>
    <source>
        <strain evidence="7 8">PY_sf001</strain>
    </source>
</reference>
<keyword evidence="8" id="KW-1185">Reference proteome</keyword>
<dbReference type="Gene3D" id="3.30.40.10">
    <property type="entry name" value="Zinc/RING finger domain, C3HC4 (zinc finger)"/>
    <property type="match status" value="1"/>
</dbReference>
<protein>
    <submittedName>
        <fullName evidence="7">E3 ubiquitin-protein ligase TRIM56</fullName>
    </submittedName>
</protein>
<dbReference type="SUPFAM" id="SSF57845">
    <property type="entry name" value="B-box zinc-binding domain"/>
    <property type="match status" value="1"/>
</dbReference>
<evidence type="ECO:0000256" key="3">
    <source>
        <dbReference type="ARBA" id="ARBA00022833"/>
    </source>
</evidence>
<dbReference type="PROSITE" id="PS50089">
    <property type="entry name" value="ZF_RING_2"/>
    <property type="match status" value="1"/>
</dbReference>
<dbReference type="Pfam" id="PF13639">
    <property type="entry name" value="zf-RING_2"/>
    <property type="match status" value="1"/>
</dbReference>
<dbReference type="InterPro" id="IPR000315">
    <property type="entry name" value="Znf_B-box"/>
</dbReference>
<dbReference type="GO" id="GO:0061630">
    <property type="term" value="F:ubiquitin protein ligase activity"/>
    <property type="evidence" value="ECO:0007669"/>
    <property type="project" value="TreeGrafter"/>
</dbReference>
<dbReference type="PANTHER" id="PTHR25462">
    <property type="entry name" value="BONUS, ISOFORM C-RELATED"/>
    <property type="match status" value="1"/>
</dbReference>
<proteinExistence type="predicted"/>
<name>A0A210QRY6_MIZYE</name>
<evidence type="ECO:0000256" key="4">
    <source>
        <dbReference type="PROSITE-ProRule" id="PRU00024"/>
    </source>
</evidence>
<keyword evidence="1" id="KW-0479">Metal-binding</keyword>
<dbReference type="InterPro" id="IPR017907">
    <property type="entry name" value="Znf_RING_CS"/>
</dbReference>
<evidence type="ECO:0000259" key="5">
    <source>
        <dbReference type="PROSITE" id="PS50089"/>
    </source>
</evidence>
<evidence type="ECO:0000259" key="6">
    <source>
        <dbReference type="PROSITE" id="PS50119"/>
    </source>
</evidence>
<evidence type="ECO:0000256" key="1">
    <source>
        <dbReference type="ARBA" id="ARBA00022723"/>
    </source>
</evidence>
<gene>
    <name evidence="7" type="ORF">KP79_PYT23092</name>
</gene>
<organism evidence="7 8">
    <name type="scientific">Mizuhopecten yessoensis</name>
    <name type="common">Japanese scallop</name>
    <name type="synonym">Patinopecten yessoensis</name>
    <dbReference type="NCBI Taxonomy" id="6573"/>
    <lineage>
        <taxon>Eukaryota</taxon>
        <taxon>Metazoa</taxon>
        <taxon>Spiralia</taxon>
        <taxon>Lophotrochozoa</taxon>
        <taxon>Mollusca</taxon>
        <taxon>Bivalvia</taxon>
        <taxon>Autobranchia</taxon>
        <taxon>Pteriomorphia</taxon>
        <taxon>Pectinida</taxon>
        <taxon>Pectinoidea</taxon>
        <taxon>Pectinidae</taxon>
        <taxon>Mizuhopecten</taxon>
    </lineage>
</organism>
<feature type="domain" description="B box-type" evidence="6">
    <location>
        <begin position="148"/>
        <end position="196"/>
    </location>
</feature>
<dbReference type="EMBL" id="NEDP02002248">
    <property type="protein sequence ID" value="OWF51469.1"/>
    <property type="molecule type" value="Genomic_DNA"/>
</dbReference>
<keyword evidence="3" id="KW-0862">Zinc</keyword>
<dbReference type="GO" id="GO:0008270">
    <property type="term" value="F:zinc ion binding"/>
    <property type="evidence" value="ECO:0007669"/>
    <property type="project" value="UniProtKB-KW"/>
</dbReference>
<dbReference type="PROSITE" id="PS50119">
    <property type="entry name" value="ZF_BBOX"/>
    <property type="match status" value="1"/>
</dbReference>
<dbReference type="InterPro" id="IPR013083">
    <property type="entry name" value="Znf_RING/FYVE/PHD"/>
</dbReference>
<dbReference type="PANTHER" id="PTHR25462:SF296">
    <property type="entry name" value="MEIOTIC P26, ISOFORM F"/>
    <property type="match status" value="1"/>
</dbReference>
<dbReference type="InterPro" id="IPR047153">
    <property type="entry name" value="TRIM45/56/19-like"/>
</dbReference>
<sequence>MADSLDVRDEEKLLECAICLSRLNSPRRLDCRHVFCFNCIKNHYKKCGKRLAPCPICRKLYPSMNVTIDNLPQCSIPLDQLLDMKNSRHSCESGPCQSTHAPFLCLGCKKWLCFACKVHDDETAPCPSHEAYRIADIDARLYSILMRSQEKSCVEHPSHELQWFCRQCNILGCNYCKIRQPLNHSFITVNEKAAELRELFKDVYAVMK</sequence>
<comment type="caution">
    <text evidence="7">The sequence shown here is derived from an EMBL/GenBank/DDBJ whole genome shotgun (WGS) entry which is preliminary data.</text>
</comment>
<dbReference type="AlphaFoldDB" id="A0A210QRY6"/>
<dbReference type="GO" id="GO:0005654">
    <property type="term" value="C:nucleoplasm"/>
    <property type="evidence" value="ECO:0007669"/>
    <property type="project" value="TreeGrafter"/>
</dbReference>
<evidence type="ECO:0000313" key="7">
    <source>
        <dbReference type="EMBL" id="OWF51469.1"/>
    </source>
</evidence>
<evidence type="ECO:0000256" key="2">
    <source>
        <dbReference type="ARBA" id="ARBA00022771"/>
    </source>
</evidence>
<accession>A0A210QRY6</accession>
<dbReference type="Gene3D" id="3.30.160.60">
    <property type="entry name" value="Classic Zinc Finger"/>
    <property type="match status" value="1"/>
</dbReference>
<keyword evidence="2 4" id="KW-0863">Zinc-finger</keyword>
<dbReference type="SMART" id="SM00184">
    <property type="entry name" value="RING"/>
    <property type="match status" value="1"/>
</dbReference>
<evidence type="ECO:0000313" key="8">
    <source>
        <dbReference type="Proteomes" id="UP000242188"/>
    </source>
</evidence>
<dbReference type="OrthoDB" id="6059339at2759"/>
<feature type="domain" description="RING-type" evidence="5">
    <location>
        <begin position="16"/>
        <end position="58"/>
    </location>
</feature>
<dbReference type="SUPFAM" id="SSF57850">
    <property type="entry name" value="RING/U-box"/>
    <property type="match status" value="1"/>
</dbReference>
<dbReference type="PROSITE" id="PS00518">
    <property type="entry name" value="ZF_RING_1"/>
    <property type="match status" value="1"/>
</dbReference>
<dbReference type="InterPro" id="IPR001841">
    <property type="entry name" value="Znf_RING"/>
</dbReference>
<dbReference type="Pfam" id="PF00643">
    <property type="entry name" value="zf-B_box"/>
    <property type="match status" value="1"/>
</dbReference>
<dbReference type="Proteomes" id="UP000242188">
    <property type="component" value="Unassembled WGS sequence"/>
</dbReference>